<proteinExistence type="inferred from homology"/>
<evidence type="ECO:0000256" key="4">
    <source>
        <dbReference type="ARBA" id="ARBA00022692"/>
    </source>
</evidence>
<name>A0AAU9U0C2_EUPED</name>
<dbReference type="InterPro" id="IPR004117">
    <property type="entry name" value="7tm6_olfct_rcpt"/>
</dbReference>
<dbReference type="GO" id="GO:0007165">
    <property type="term" value="P:signal transduction"/>
    <property type="evidence" value="ECO:0007669"/>
    <property type="project" value="UniProtKB-KW"/>
</dbReference>
<dbReference type="Pfam" id="PF02949">
    <property type="entry name" value="7tm_6"/>
    <property type="match status" value="1"/>
</dbReference>
<evidence type="ECO:0000256" key="10">
    <source>
        <dbReference type="RuleBase" id="RU351113"/>
    </source>
</evidence>
<accession>A0AAU9U0C2</accession>
<keyword evidence="5 10" id="KW-0552">Olfaction</keyword>
<feature type="transmembrane region" description="Helical" evidence="10">
    <location>
        <begin position="88"/>
        <end position="106"/>
    </location>
</feature>
<feature type="transmembrane region" description="Helical" evidence="10">
    <location>
        <begin position="50"/>
        <end position="76"/>
    </location>
</feature>
<comment type="similarity">
    <text evidence="10">Belongs to the insect chemoreceptor superfamily. Heteromeric odorant receptor channel (TC 1.A.69) family.</text>
</comment>
<dbReference type="PANTHER" id="PTHR21137:SF35">
    <property type="entry name" value="ODORANT RECEPTOR 19A-RELATED"/>
    <property type="match status" value="1"/>
</dbReference>
<dbReference type="Proteomes" id="UP001153954">
    <property type="component" value="Unassembled WGS sequence"/>
</dbReference>
<dbReference type="GO" id="GO:0005886">
    <property type="term" value="C:plasma membrane"/>
    <property type="evidence" value="ECO:0007669"/>
    <property type="project" value="UniProtKB-SubCell"/>
</dbReference>
<evidence type="ECO:0000256" key="9">
    <source>
        <dbReference type="ARBA" id="ARBA00023224"/>
    </source>
</evidence>
<dbReference type="GO" id="GO:0005549">
    <property type="term" value="F:odorant binding"/>
    <property type="evidence" value="ECO:0007669"/>
    <property type="project" value="InterPro"/>
</dbReference>
<protein>
    <recommendedName>
        <fullName evidence="10">Odorant receptor</fullName>
    </recommendedName>
</protein>
<gene>
    <name evidence="11" type="ORF">EEDITHA_LOCUS8337</name>
</gene>
<feature type="transmembrane region" description="Helical" evidence="10">
    <location>
        <begin position="196"/>
        <end position="225"/>
    </location>
</feature>
<keyword evidence="8 10" id="KW-0675">Receptor</keyword>
<evidence type="ECO:0000256" key="6">
    <source>
        <dbReference type="ARBA" id="ARBA00022989"/>
    </source>
</evidence>
<comment type="caution">
    <text evidence="10">Lacks conserved residue(s) required for the propagation of feature annotation.</text>
</comment>
<keyword evidence="9 10" id="KW-0807">Transducer</keyword>
<evidence type="ECO:0000313" key="12">
    <source>
        <dbReference type="Proteomes" id="UP001153954"/>
    </source>
</evidence>
<evidence type="ECO:0000256" key="2">
    <source>
        <dbReference type="ARBA" id="ARBA00022475"/>
    </source>
</evidence>
<keyword evidence="4 10" id="KW-0812">Transmembrane</keyword>
<keyword evidence="7 10" id="KW-0472">Membrane</keyword>
<evidence type="ECO:0000256" key="8">
    <source>
        <dbReference type="ARBA" id="ARBA00023170"/>
    </source>
</evidence>
<keyword evidence="6 10" id="KW-1133">Transmembrane helix</keyword>
<organism evidence="11 12">
    <name type="scientific">Euphydryas editha</name>
    <name type="common">Edith's checkerspot</name>
    <dbReference type="NCBI Taxonomy" id="104508"/>
    <lineage>
        <taxon>Eukaryota</taxon>
        <taxon>Metazoa</taxon>
        <taxon>Ecdysozoa</taxon>
        <taxon>Arthropoda</taxon>
        <taxon>Hexapoda</taxon>
        <taxon>Insecta</taxon>
        <taxon>Pterygota</taxon>
        <taxon>Neoptera</taxon>
        <taxon>Endopterygota</taxon>
        <taxon>Lepidoptera</taxon>
        <taxon>Glossata</taxon>
        <taxon>Ditrysia</taxon>
        <taxon>Papilionoidea</taxon>
        <taxon>Nymphalidae</taxon>
        <taxon>Nymphalinae</taxon>
        <taxon>Euphydryas</taxon>
    </lineage>
</organism>
<evidence type="ECO:0000256" key="1">
    <source>
        <dbReference type="ARBA" id="ARBA00004651"/>
    </source>
</evidence>
<sequence length="422" mass="49206">MKINILMNLWTEIRKFGLDYVDFQTMIDNVDLLLRILTITIYHSAPRAHFIFYIMTSLAGLIYFYVYTFSMVWMVFFRYNRKDLKGTFLAIALSFVSDICITKLTFMKLYSKEIKDTVDKFLKGYSKVIANTRFAKNLHKNLKVVKRRALVIWIFLVSDAVIFLVLPIIAPGRHFSIDSYLIYGLEPMTETPNYEIATFCLTITTGFGVYTMASIAVYVIVVVGYNEAQLHALSVELRNVWEDSRNFYNNIKHRIKNKKHAVYIKEQIMNEFIRIRLKDVIKFHIASINLQHELDKEFRPIFVVEYTIMALAIIAELLGGLENTYLVIPYTIVLILMDCLSGQRLIDACDDFERSLYFCRWENFNTSNQKTVLLMLMMSQKTLMLSAGGFTKLNYNCLMVILKSTYSTYTTLQSTVKKHTEL</sequence>
<dbReference type="PANTHER" id="PTHR21137">
    <property type="entry name" value="ODORANT RECEPTOR"/>
    <property type="match status" value="1"/>
</dbReference>
<evidence type="ECO:0000256" key="7">
    <source>
        <dbReference type="ARBA" id="ARBA00023136"/>
    </source>
</evidence>
<reference evidence="11" key="1">
    <citation type="submission" date="2022-03" db="EMBL/GenBank/DDBJ databases">
        <authorList>
            <person name="Tunstrom K."/>
        </authorList>
    </citation>
    <scope>NUCLEOTIDE SEQUENCE</scope>
</reference>
<evidence type="ECO:0000256" key="3">
    <source>
        <dbReference type="ARBA" id="ARBA00022606"/>
    </source>
</evidence>
<comment type="caution">
    <text evidence="11">The sequence shown here is derived from an EMBL/GenBank/DDBJ whole genome shotgun (WGS) entry which is preliminary data.</text>
</comment>
<dbReference type="AlphaFoldDB" id="A0AAU9U0C2"/>
<comment type="subcellular location">
    <subcellularLocation>
        <location evidence="1 10">Cell membrane</location>
        <topology evidence="1 10">Multi-pass membrane protein</topology>
    </subcellularLocation>
</comment>
<keyword evidence="12" id="KW-1185">Reference proteome</keyword>
<evidence type="ECO:0000256" key="5">
    <source>
        <dbReference type="ARBA" id="ARBA00022725"/>
    </source>
</evidence>
<keyword evidence="3 10" id="KW-0716">Sensory transduction</keyword>
<feature type="transmembrane region" description="Helical" evidence="10">
    <location>
        <begin position="150"/>
        <end position="170"/>
    </location>
</feature>
<dbReference type="GO" id="GO:0004984">
    <property type="term" value="F:olfactory receptor activity"/>
    <property type="evidence" value="ECO:0007669"/>
    <property type="project" value="InterPro"/>
</dbReference>
<keyword evidence="2" id="KW-1003">Cell membrane</keyword>
<evidence type="ECO:0000313" key="11">
    <source>
        <dbReference type="EMBL" id="CAH2092588.1"/>
    </source>
</evidence>
<dbReference type="EMBL" id="CAKOGL010000012">
    <property type="protein sequence ID" value="CAH2092588.1"/>
    <property type="molecule type" value="Genomic_DNA"/>
</dbReference>